<dbReference type="STRING" id="407022.SAMN05661044_01808"/>
<protein>
    <submittedName>
        <fullName evidence="1">Uncharacterized protein</fullName>
    </submittedName>
</protein>
<dbReference type="RefSeq" id="WP_093322370.1">
    <property type="nucleotide sequence ID" value="NZ_FOAF01000001.1"/>
</dbReference>
<proteinExistence type="predicted"/>
<dbReference type="AlphaFoldDB" id="A0A1H7LYN6"/>
<evidence type="ECO:0000313" key="2">
    <source>
        <dbReference type="Proteomes" id="UP000199421"/>
    </source>
</evidence>
<dbReference type="Proteomes" id="UP000199421">
    <property type="component" value="Unassembled WGS sequence"/>
</dbReference>
<name>A0A1H7LYN6_OLID1</name>
<organism evidence="1 2">
    <name type="scientific">Olivibacter domesticus</name>
    <name type="common">Pseudosphingobacterium domesticum</name>
    <dbReference type="NCBI Taxonomy" id="407022"/>
    <lineage>
        <taxon>Bacteria</taxon>
        <taxon>Pseudomonadati</taxon>
        <taxon>Bacteroidota</taxon>
        <taxon>Sphingobacteriia</taxon>
        <taxon>Sphingobacteriales</taxon>
        <taxon>Sphingobacteriaceae</taxon>
        <taxon>Olivibacter</taxon>
    </lineage>
</organism>
<accession>A0A1H7LYN6</accession>
<dbReference type="EMBL" id="FOAF01000001">
    <property type="protein sequence ID" value="SEL03969.1"/>
    <property type="molecule type" value="Genomic_DNA"/>
</dbReference>
<evidence type="ECO:0000313" key="1">
    <source>
        <dbReference type="EMBL" id="SEL03969.1"/>
    </source>
</evidence>
<keyword evidence="2" id="KW-1185">Reference proteome</keyword>
<gene>
    <name evidence="1" type="ORF">SAMN05661044_01808</name>
</gene>
<reference evidence="2" key="1">
    <citation type="submission" date="2016-10" db="EMBL/GenBank/DDBJ databases">
        <authorList>
            <person name="Varghese N."/>
            <person name="Submissions S."/>
        </authorList>
    </citation>
    <scope>NUCLEOTIDE SEQUENCE [LARGE SCALE GENOMIC DNA]</scope>
    <source>
        <strain evidence="2">DSM 18733</strain>
    </source>
</reference>
<sequence>MGESFILNVVKEPLQSLMEGKNTISNLLNALFMNGTEGASKLVTALIGYHWFEGGAPDYKNLQITDCQIDTLTLRGFMHITYLLERTFGCADIQTTQTENQKWHFTIDTASAVIIFEGPNDPNRQDEI</sequence>
<dbReference type="OrthoDB" id="709733at2"/>